<dbReference type="InterPro" id="IPR029063">
    <property type="entry name" value="SAM-dependent_MTases_sf"/>
</dbReference>
<dbReference type="SUPFAM" id="SSF53335">
    <property type="entry name" value="S-adenosyl-L-methionine-dependent methyltransferases"/>
    <property type="match status" value="1"/>
</dbReference>
<dbReference type="PROSITE" id="PS51585">
    <property type="entry name" value="SAM_MT_TPMT"/>
    <property type="match status" value="1"/>
</dbReference>
<evidence type="ECO:0000256" key="3">
    <source>
        <dbReference type="ARBA" id="ARBA00022691"/>
    </source>
</evidence>
<reference evidence="5" key="1">
    <citation type="submission" date="2020-10" db="EMBL/GenBank/DDBJ databases">
        <title>Taxonomic study of unclassified bacteria belonging to the class Ktedonobacteria.</title>
        <authorList>
            <person name="Yabe S."/>
            <person name="Wang C.M."/>
            <person name="Zheng Y."/>
            <person name="Sakai Y."/>
            <person name="Cavaletti L."/>
            <person name="Monciardini P."/>
            <person name="Donadio S."/>
        </authorList>
    </citation>
    <scope>NUCLEOTIDE SEQUENCE</scope>
    <source>
        <strain evidence="5">SOSP1-1</strain>
    </source>
</reference>
<accession>A0A8J3MV41</accession>
<keyword evidence="3" id="KW-0949">S-adenosyl-L-methionine</keyword>
<evidence type="ECO:0000256" key="2">
    <source>
        <dbReference type="ARBA" id="ARBA00022679"/>
    </source>
</evidence>
<dbReference type="Gene3D" id="3.40.50.150">
    <property type="entry name" value="Vaccinia Virus protein VP39"/>
    <property type="match status" value="1"/>
</dbReference>
<evidence type="ECO:0000256" key="1">
    <source>
        <dbReference type="ARBA" id="ARBA00022603"/>
    </source>
</evidence>
<dbReference type="EMBL" id="BNJF01000003">
    <property type="protein sequence ID" value="GHO47278.1"/>
    <property type="molecule type" value="Genomic_DNA"/>
</dbReference>
<dbReference type="InterPro" id="IPR041698">
    <property type="entry name" value="Methyltransf_25"/>
</dbReference>
<protein>
    <recommendedName>
        <fullName evidence="4">Methyltransferase domain-containing protein</fullName>
    </recommendedName>
</protein>
<name>A0A8J3MV41_9CHLR</name>
<feature type="domain" description="Methyltransferase" evidence="4">
    <location>
        <begin position="13"/>
        <end position="79"/>
    </location>
</feature>
<gene>
    <name evidence="5" type="ORF">KSX_54410</name>
</gene>
<dbReference type="CDD" id="cd02440">
    <property type="entry name" value="AdoMet_MTases"/>
    <property type="match status" value="1"/>
</dbReference>
<evidence type="ECO:0000313" key="6">
    <source>
        <dbReference type="Proteomes" id="UP000612362"/>
    </source>
</evidence>
<dbReference type="Pfam" id="PF13649">
    <property type="entry name" value="Methyltransf_25"/>
    <property type="match status" value="1"/>
</dbReference>
<dbReference type="PANTHER" id="PTHR43464:SF19">
    <property type="entry name" value="UBIQUINONE BIOSYNTHESIS O-METHYLTRANSFERASE, MITOCHONDRIAL"/>
    <property type="match status" value="1"/>
</dbReference>
<dbReference type="GO" id="GO:0008757">
    <property type="term" value="F:S-adenosylmethionine-dependent methyltransferase activity"/>
    <property type="evidence" value="ECO:0007669"/>
    <property type="project" value="InterPro"/>
</dbReference>
<keyword evidence="6" id="KW-1185">Reference proteome</keyword>
<evidence type="ECO:0000313" key="5">
    <source>
        <dbReference type="EMBL" id="GHO47278.1"/>
    </source>
</evidence>
<dbReference type="PANTHER" id="PTHR43464">
    <property type="entry name" value="METHYLTRANSFERASE"/>
    <property type="match status" value="1"/>
</dbReference>
<evidence type="ECO:0000259" key="4">
    <source>
        <dbReference type="Pfam" id="PF13649"/>
    </source>
</evidence>
<sequence length="80" mass="8682">MLSLLPPVQGKRVLDIGCGPGLYAAWLIERGAQVVGFDISGEMIERARLRVGDRGTFYQHDISQPLPFAADASFDIAVAH</sequence>
<proteinExistence type="predicted"/>
<dbReference type="InterPro" id="IPR008854">
    <property type="entry name" value="TPMT"/>
</dbReference>
<comment type="caution">
    <text evidence="5">The sequence shown here is derived from an EMBL/GenBank/DDBJ whole genome shotgun (WGS) entry which is preliminary data.</text>
</comment>
<dbReference type="Proteomes" id="UP000612362">
    <property type="component" value="Unassembled WGS sequence"/>
</dbReference>
<dbReference type="AlphaFoldDB" id="A0A8J3MV41"/>
<keyword evidence="2" id="KW-0808">Transferase</keyword>
<keyword evidence="1" id="KW-0489">Methyltransferase</keyword>
<dbReference type="GO" id="GO:0032259">
    <property type="term" value="P:methylation"/>
    <property type="evidence" value="ECO:0007669"/>
    <property type="project" value="UniProtKB-KW"/>
</dbReference>
<organism evidence="5 6">
    <name type="scientific">Ktedonospora formicarum</name>
    <dbReference type="NCBI Taxonomy" id="2778364"/>
    <lineage>
        <taxon>Bacteria</taxon>
        <taxon>Bacillati</taxon>
        <taxon>Chloroflexota</taxon>
        <taxon>Ktedonobacteria</taxon>
        <taxon>Ktedonobacterales</taxon>
        <taxon>Ktedonobacteraceae</taxon>
        <taxon>Ktedonospora</taxon>
    </lineage>
</organism>